<dbReference type="RefSeq" id="WP_272006891.1">
    <property type="nucleotide sequence ID" value="NZ_JAQNDN010000022.1"/>
</dbReference>
<comment type="caution">
    <text evidence="3">The sequence shown here is derived from an EMBL/GenBank/DDBJ whole genome shotgun (WGS) entry which is preliminary data.</text>
</comment>
<protein>
    <submittedName>
        <fullName evidence="3">Ca2+-dependent phosphoinositide-specific phospholipase C</fullName>
        <ecNumber evidence="3">3.1.4.11</ecNumber>
    </submittedName>
</protein>
<feature type="chain" id="PRO_5045760914" evidence="2">
    <location>
        <begin position="21"/>
        <end position="582"/>
    </location>
</feature>
<dbReference type="PROSITE" id="PS51257">
    <property type="entry name" value="PROKAR_LIPOPROTEIN"/>
    <property type="match status" value="1"/>
</dbReference>
<dbReference type="InterPro" id="IPR032075">
    <property type="entry name" value="PI-PLC-C1"/>
</dbReference>
<evidence type="ECO:0000313" key="4">
    <source>
        <dbReference type="Proteomes" id="UP001217838"/>
    </source>
</evidence>
<dbReference type="EC" id="3.1.4.11" evidence="3"/>
<feature type="compositionally biased region" description="Low complexity" evidence="1">
    <location>
        <begin position="50"/>
        <end position="101"/>
    </location>
</feature>
<dbReference type="Pfam" id="PF16670">
    <property type="entry name" value="PI-PLC-C1"/>
    <property type="match status" value="1"/>
</dbReference>
<keyword evidence="3" id="KW-0378">Hydrolase</keyword>
<evidence type="ECO:0000313" key="3">
    <source>
        <dbReference type="EMBL" id="MDC0673600.1"/>
    </source>
</evidence>
<sequence>MLRRALSLVTILFACGGAPASTESGSSSGSGTGESSTTTADNPTSGGISGTETGMNSTSTSTSTTSEATTSAPTTSSSTSTSDATTGETSTSDTTTGVESSGPRYHEVRQKSSHNAFQRHESLIDQLVYHRIRSLELDVHVGKSFESSIAGDWFVYHTDIIDADSQCFTLSQCLGLVAAFSRVVPEHEVVTLWIDLKDGFNNNNGHQPEDLDALLTAVFGEALVRPAELLAACPGATTLQEAVTAGECAWPRLEAWRGRVIVMLTGGDLGDPSGALASYVGGDAGARAAFVAPGLSDAAALADHPEAIVHNLEIGDVTVAQAVRAAGLVSRVWVADDEEAWTEAEQAQVHHIATNQINRGEDPWANTAGPQGWPFTCFADDCEAPTSEGAAIVAMTVDSEDLWDSSDEGLFAGVEIGDEAFTWTAAVAVPSSHVEPWAKACVGARAGLTADAAYLAVCRAADDHPLRVQQRATTGASTEATELAGVAGLADETLVFVRLERMADAACVRGLGSSDGVAWTPIAEHCFAEPLTHVGLLAGSHGAGPLPLLFVAPTATPGGPVTAADLALTPFGAGVGAVEDGW</sequence>
<proteinExistence type="predicted"/>
<feature type="region of interest" description="Disordered" evidence="1">
    <location>
        <begin position="17"/>
        <end position="117"/>
    </location>
</feature>
<dbReference type="Gene3D" id="3.20.20.190">
    <property type="entry name" value="Phosphatidylinositol (PI) phosphodiesterase"/>
    <property type="match status" value="1"/>
</dbReference>
<feature type="compositionally biased region" description="Low complexity" evidence="1">
    <location>
        <begin position="21"/>
        <end position="39"/>
    </location>
</feature>
<keyword evidence="4" id="KW-1185">Reference proteome</keyword>
<evidence type="ECO:0000256" key="1">
    <source>
        <dbReference type="SAM" id="MobiDB-lite"/>
    </source>
</evidence>
<dbReference type="InterPro" id="IPR017946">
    <property type="entry name" value="PLC-like_Pdiesterase_TIM-brl"/>
</dbReference>
<dbReference type="EMBL" id="JAQNDN010000022">
    <property type="protein sequence ID" value="MDC0673600.1"/>
    <property type="molecule type" value="Genomic_DNA"/>
</dbReference>
<accession>A0ABT5BJ31</accession>
<reference evidence="3 4" key="1">
    <citation type="submission" date="2022-11" db="EMBL/GenBank/DDBJ databases">
        <title>Minimal conservation of predation-associated metabolite biosynthetic gene clusters underscores biosynthetic potential of Myxococcota including descriptions for ten novel species: Archangium lansinium sp. nov., Myxococcus landrumus sp. nov., Nannocystis bai.</title>
        <authorList>
            <person name="Ahearne A."/>
            <person name="Stevens C."/>
            <person name="Dowd S."/>
        </authorList>
    </citation>
    <scope>NUCLEOTIDE SEQUENCE [LARGE SCALE GENOMIC DNA]</scope>
    <source>
        <strain evidence="3 4">NCELM</strain>
    </source>
</reference>
<feature type="signal peptide" evidence="2">
    <location>
        <begin position="1"/>
        <end position="20"/>
    </location>
</feature>
<keyword evidence="2" id="KW-0732">Signal</keyword>
<dbReference type="Proteomes" id="UP001217838">
    <property type="component" value="Unassembled WGS sequence"/>
</dbReference>
<evidence type="ECO:0000256" key="2">
    <source>
        <dbReference type="SAM" id="SignalP"/>
    </source>
</evidence>
<organism evidence="3 4">
    <name type="scientific">Nannocystis radixulma</name>
    <dbReference type="NCBI Taxonomy" id="2995305"/>
    <lineage>
        <taxon>Bacteria</taxon>
        <taxon>Pseudomonadati</taxon>
        <taxon>Myxococcota</taxon>
        <taxon>Polyangia</taxon>
        <taxon>Nannocystales</taxon>
        <taxon>Nannocystaceae</taxon>
        <taxon>Nannocystis</taxon>
    </lineage>
</organism>
<dbReference type="GO" id="GO:0004435">
    <property type="term" value="F:phosphatidylinositol-4,5-bisphosphate phospholipase C activity"/>
    <property type="evidence" value="ECO:0007669"/>
    <property type="project" value="UniProtKB-EC"/>
</dbReference>
<dbReference type="SUPFAM" id="SSF51695">
    <property type="entry name" value="PLC-like phosphodiesterases"/>
    <property type="match status" value="1"/>
</dbReference>
<gene>
    <name evidence="3" type="ORF">POL58_37995</name>
</gene>
<name>A0ABT5BJ31_9BACT</name>